<dbReference type="Proteomes" id="UP000440614">
    <property type="component" value="Unassembled WGS sequence"/>
</dbReference>
<dbReference type="Pfam" id="PF13102">
    <property type="entry name" value="Phage_int_SAM_5"/>
    <property type="match status" value="1"/>
</dbReference>
<dbReference type="GO" id="GO:0004672">
    <property type="term" value="F:protein kinase activity"/>
    <property type="evidence" value="ECO:0007669"/>
    <property type="project" value="InterPro"/>
</dbReference>
<organism evidence="4 5">
    <name type="scientific">Bacteroides thetaiotaomicron</name>
    <dbReference type="NCBI Taxonomy" id="818"/>
    <lineage>
        <taxon>Bacteria</taxon>
        <taxon>Pseudomonadati</taxon>
        <taxon>Bacteroidota</taxon>
        <taxon>Bacteroidia</taxon>
        <taxon>Bacteroidales</taxon>
        <taxon>Bacteroidaceae</taxon>
        <taxon>Bacteroides</taxon>
    </lineage>
</organism>
<feature type="domain" description="Tyr recombinase" evidence="3">
    <location>
        <begin position="225"/>
        <end position="423"/>
    </location>
</feature>
<dbReference type="InterPro" id="IPR035386">
    <property type="entry name" value="Arm-DNA-bind_5"/>
</dbReference>
<sequence>MLSMISFIKRNDVANAQGLYAVRLRICKERQRRYFSLNIFADSEYWDEENECFRILKNVRDKKQKEENEKRKQYNYLLNSYRLQAQEIIDSFRREHIDWTLNQFADAFLNKSKQGKIKAYMEDHINILRETGHVGNANCYAATLNMLEHYDSKLDKKVFSEIDIKFVNGFDIYLQKRGCKGNTRKYYFKALRSILNKAIQEKEATEKTYPFGKGGFQIAKLDEETEKRYLPVEYLNKIKNTVSEKSQREYARKLFLLSYYCYGISFIDMAYLTRSNIVKFNGGEYIVYKRHKIQHQKGVKPIKIKITKEIERLLDSLEENSPTVDDFIVPIVSISGYTGEKLYNHIRYRYKKYNDYLAELAKELQITDMKLTTYVSRHTMAMMLQRNDVSREQISQMLGHADMKTTNTYLDSFDTTVIDEAAKVLYDV</sequence>
<keyword evidence="2" id="KW-0233">DNA recombination</keyword>
<dbReference type="InterPro" id="IPR002104">
    <property type="entry name" value="Integrase_catalytic"/>
</dbReference>
<dbReference type="GO" id="GO:0015074">
    <property type="term" value="P:DNA integration"/>
    <property type="evidence" value="ECO:0007669"/>
    <property type="project" value="InterPro"/>
</dbReference>
<dbReference type="PROSITE" id="PS51898">
    <property type="entry name" value="TYR_RECOMBINASE"/>
    <property type="match status" value="1"/>
</dbReference>
<dbReference type="Pfam" id="PF17293">
    <property type="entry name" value="Arm-DNA-bind_5"/>
    <property type="match status" value="1"/>
</dbReference>
<reference evidence="4 5" key="1">
    <citation type="journal article" date="2019" name="Nat. Med.">
        <title>A library of human gut bacterial isolates paired with longitudinal multiomics data enables mechanistic microbiome research.</title>
        <authorList>
            <person name="Poyet M."/>
            <person name="Groussin M."/>
            <person name="Gibbons S.M."/>
            <person name="Avila-Pacheco J."/>
            <person name="Jiang X."/>
            <person name="Kearney S.M."/>
            <person name="Perrotta A.R."/>
            <person name="Berdy B."/>
            <person name="Zhao S."/>
            <person name="Lieberman T.D."/>
            <person name="Swanson P.K."/>
            <person name="Smith M."/>
            <person name="Roesemann S."/>
            <person name="Alexander J.E."/>
            <person name="Rich S.A."/>
            <person name="Livny J."/>
            <person name="Vlamakis H."/>
            <person name="Clish C."/>
            <person name="Bullock K."/>
            <person name="Deik A."/>
            <person name="Scott J."/>
            <person name="Pierce K.A."/>
            <person name="Xavier R.J."/>
            <person name="Alm E.J."/>
        </authorList>
    </citation>
    <scope>NUCLEOTIDE SEQUENCE [LARGE SCALE GENOMIC DNA]</scope>
    <source>
        <strain evidence="4 5">BIOML-A188</strain>
    </source>
</reference>
<dbReference type="InterPro" id="IPR013762">
    <property type="entry name" value="Integrase-like_cat_sf"/>
</dbReference>
<protein>
    <submittedName>
        <fullName evidence="4">Tyrosine-type recombinase/integrase</fullName>
    </submittedName>
</protein>
<dbReference type="AlphaFoldDB" id="A0A6I0Q0H5"/>
<dbReference type="GO" id="GO:0006310">
    <property type="term" value="P:DNA recombination"/>
    <property type="evidence" value="ECO:0007669"/>
    <property type="project" value="UniProtKB-KW"/>
</dbReference>
<gene>
    <name evidence="4" type="ORF">GAO51_25125</name>
</gene>
<dbReference type="Gene3D" id="1.10.443.10">
    <property type="entry name" value="Intergrase catalytic core"/>
    <property type="match status" value="1"/>
</dbReference>
<dbReference type="InterPro" id="IPR011010">
    <property type="entry name" value="DNA_brk_join_enz"/>
</dbReference>
<evidence type="ECO:0000313" key="5">
    <source>
        <dbReference type="Proteomes" id="UP000440614"/>
    </source>
</evidence>
<dbReference type="InterPro" id="IPR008271">
    <property type="entry name" value="Ser/Thr_kinase_AS"/>
</dbReference>
<dbReference type="InterPro" id="IPR010998">
    <property type="entry name" value="Integrase_recombinase_N"/>
</dbReference>
<evidence type="ECO:0000313" key="4">
    <source>
        <dbReference type="EMBL" id="KAB4305748.1"/>
    </source>
</evidence>
<dbReference type="EMBL" id="WCSY01000034">
    <property type="protein sequence ID" value="KAB4305748.1"/>
    <property type="molecule type" value="Genomic_DNA"/>
</dbReference>
<evidence type="ECO:0000259" key="3">
    <source>
        <dbReference type="PROSITE" id="PS51898"/>
    </source>
</evidence>
<dbReference type="InterPro" id="IPR025269">
    <property type="entry name" value="SAM-like_dom"/>
</dbReference>
<proteinExistence type="predicted"/>
<dbReference type="Pfam" id="PF00589">
    <property type="entry name" value="Phage_integrase"/>
    <property type="match status" value="1"/>
</dbReference>
<comment type="caution">
    <text evidence="4">The sequence shown here is derived from an EMBL/GenBank/DDBJ whole genome shotgun (WGS) entry which is preliminary data.</text>
</comment>
<dbReference type="SUPFAM" id="SSF56349">
    <property type="entry name" value="DNA breaking-rejoining enzymes"/>
    <property type="match status" value="1"/>
</dbReference>
<dbReference type="GO" id="GO:0003677">
    <property type="term" value="F:DNA binding"/>
    <property type="evidence" value="ECO:0007669"/>
    <property type="project" value="UniProtKB-KW"/>
</dbReference>
<dbReference type="PROSITE" id="PS00108">
    <property type="entry name" value="PROTEIN_KINASE_ST"/>
    <property type="match status" value="1"/>
</dbReference>
<name>A0A6I0Q0H5_BACT4</name>
<dbReference type="Gene3D" id="1.10.150.130">
    <property type="match status" value="1"/>
</dbReference>
<evidence type="ECO:0000256" key="1">
    <source>
        <dbReference type="ARBA" id="ARBA00023125"/>
    </source>
</evidence>
<accession>A0A6I0Q0H5</accession>
<evidence type="ECO:0000256" key="2">
    <source>
        <dbReference type="ARBA" id="ARBA00023172"/>
    </source>
</evidence>
<keyword evidence="1" id="KW-0238">DNA-binding</keyword>